<evidence type="ECO:0000313" key="2">
    <source>
        <dbReference type="Proteomes" id="UP001341840"/>
    </source>
</evidence>
<gene>
    <name evidence="1" type="ORF">PIB30_081337</name>
</gene>
<feature type="non-terminal residue" evidence="1">
    <location>
        <position position="129"/>
    </location>
</feature>
<name>A0ABU6QRC3_9FABA</name>
<reference evidence="1 2" key="1">
    <citation type="journal article" date="2023" name="Plants (Basel)">
        <title>Bridging the Gap: Combining Genomics and Transcriptomics Approaches to Understand Stylosanthes scabra, an Orphan Legume from the Brazilian Caatinga.</title>
        <authorList>
            <person name="Ferreira-Neto J.R.C."/>
            <person name="da Silva M.D."/>
            <person name="Binneck E."/>
            <person name="de Melo N.F."/>
            <person name="da Silva R.H."/>
            <person name="de Melo A.L.T.M."/>
            <person name="Pandolfi V."/>
            <person name="Bustamante F.O."/>
            <person name="Brasileiro-Vidal A.C."/>
            <person name="Benko-Iseppon A.M."/>
        </authorList>
    </citation>
    <scope>NUCLEOTIDE SEQUENCE [LARGE SCALE GENOMIC DNA]</scope>
    <source>
        <tissue evidence="1">Leaves</tissue>
    </source>
</reference>
<protein>
    <submittedName>
        <fullName evidence="1">Uncharacterized protein</fullName>
    </submittedName>
</protein>
<proteinExistence type="predicted"/>
<organism evidence="1 2">
    <name type="scientific">Stylosanthes scabra</name>
    <dbReference type="NCBI Taxonomy" id="79078"/>
    <lineage>
        <taxon>Eukaryota</taxon>
        <taxon>Viridiplantae</taxon>
        <taxon>Streptophyta</taxon>
        <taxon>Embryophyta</taxon>
        <taxon>Tracheophyta</taxon>
        <taxon>Spermatophyta</taxon>
        <taxon>Magnoliopsida</taxon>
        <taxon>eudicotyledons</taxon>
        <taxon>Gunneridae</taxon>
        <taxon>Pentapetalae</taxon>
        <taxon>rosids</taxon>
        <taxon>fabids</taxon>
        <taxon>Fabales</taxon>
        <taxon>Fabaceae</taxon>
        <taxon>Papilionoideae</taxon>
        <taxon>50 kb inversion clade</taxon>
        <taxon>dalbergioids sensu lato</taxon>
        <taxon>Dalbergieae</taxon>
        <taxon>Pterocarpus clade</taxon>
        <taxon>Stylosanthes</taxon>
    </lineage>
</organism>
<keyword evidence="2" id="KW-1185">Reference proteome</keyword>
<accession>A0ABU6QRC3</accession>
<comment type="caution">
    <text evidence="1">The sequence shown here is derived from an EMBL/GenBank/DDBJ whole genome shotgun (WGS) entry which is preliminary data.</text>
</comment>
<sequence length="129" mass="14735">MSVKIFEEAIHFDTMTIVDEVSMRQMVQCYQQSRAHIHAIKLFVDFDVLFEVEEDQKMDNKKQTVLEENLSDSEGKLEANYKVGDEDEDDEEGTAIVTLQGSSNQPMNQHPGDVPPFMQAYSSCNRPLC</sequence>
<dbReference type="EMBL" id="JASCZI010001213">
    <property type="protein sequence ID" value="MED6114550.1"/>
    <property type="molecule type" value="Genomic_DNA"/>
</dbReference>
<evidence type="ECO:0000313" key="1">
    <source>
        <dbReference type="EMBL" id="MED6114550.1"/>
    </source>
</evidence>
<dbReference type="Proteomes" id="UP001341840">
    <property type="component" value="Unassembled WGS sequence"/>
</dbReference>